<dbReference type="CDD" id="cd17929">
    <property type="entry name" value="DEXHc_priA"/>
    <property type="match status" value="1"/>
</dbReference>
<evidence type="ECO:0000259" key="13">
    <source>
        <dbReference type="PROSITE" id="PS51192"/>
    </source>
</evidence>
<evidence type="ECO:0000259" key="14">
    <source>
        <dbReference type="PROSITE" id="PS51194"/>
    </source>
</evidence>
<keyword evidence="4 12" id="KW-0547">Nucleotide-binding</keyword>
<keyword evidence="6 12" id="KW-0347">Helicase</keyword>
<dbReference type="PANTHER" id="PTHR30580:SF0">
    <property type="entry name" value="PRIMOSOMAL PROTEIN N"/>
    <property type="match status" value="1"/>
</dbReference>
<dbReference type="Pfam" id="PF18319">
    <property type="entry name" value="Zn_ribbon_PriA"/>
    <property type="match status" value="1"/>
</dbReference>
<feature type="binding site" evidence="12">
    <location>
        <position position="469"/>
    </location>
    <ligand>
        <name>Zn(2+)</name>
        <dbReference type="ChEBI" id="CHEBI:29105"/>
        <label>2</label>
    </ligand>
</feature>
<proteinExistence type="inferred from homology"/>
<dbReference type="GO" id="GO:0016787">
    <property type="term" value="F:hydrolase activity"/>
    <property type="evidence" value="ECO:0007669"/>
    <property type="project" value="UniProtKB-KW"/>
</dbReference>
<dbReference type="FunFam" id="3.40.50.300:FF:000489">
    <property type="entry name" value="Primosome assembly protein PriA"/>
    <property type="match status" value="1"/>
</dbReference>
<dbReference type="EC" id="5.6.2.4" evidence="12"/>
<dbReference type="GO" id="GO:1990077">
    <property type="term" value="C:primosome complex"/>
    <property type="evidence" value="ECO:0007669"/>
    <property type="project" value="UniProtKB-UniRule"/>
</dbReference>
<keyword evidence="2 12" id="KW-0235">DNA replication</keyword>
<reference evidence="15 16" key="1">
    <citation type="submission" date="2011-09" db="EMBL/GenBank/DDBJ databases">
        <authorList>
            <person name="McClelland M."/>
            <person name="Clifton S."/>
            <person name="Porwollik S."/>
            <person name="Cheng P."/>
            <person name="Wollam A."/>
            <person name="Wang C."/>
            <person name="Pepin K."/>
            <person name="Bhonagiri V."/>
            <person name="Fulton R."/>
            <person name="Fulton L.F."/>
            <person name="Delehaunty K."/>
            <person name="Fronick C."/>
            <person name="O'Laughlin M."/>
            <person name="Godfrey J."/>
            <person name="Waligorski J."/>
            <person name="Appelbaum E."/>
            <person name="Farmer C."/>
            <person name="Strong C."/>
            <person name="Tomlinson C."/>
            <person name="Hou S."/>
            <person name="Minx P."/>
            <person name="Warren W."/>
            <person name="Wilson R.K."/>
        </authorList>
    </citation>
    <scope>NUCLEOTIDE SEQUENCE [LARGE SCALE GENOMIC DNA]</scope>
    <source>
        <strain evidence="16">SARB 27</strain>
    </source>
</reference>
<feature type="binding site" evidence="12">
    <location>
        <position position="463"/>
    </location>
    <ligand>
        <name>Zn(2+)</name>
        <dbReference type="ChEBI" id="CHEBI:29105"/>
        <label>1</label>
    </ligand>
</feature>
<dbReference type="PROSITE" id="PS51192">
    <property type="entry name" value="HELICASE_ATP_BIND_1"/>
    <property type="match status" value="1"/>
</dbReference>
<feature type="binding site" evidence="12">
    <location>
        <position position="500"/>
    </location>
    <ligand>
        <name>Zn(2+)</name>
        <dbReference type="ChEBI" id="CHEBI:29105"/>
        <label>1</label>
    </ligand>
</feature>
<evidence type="ECO:0000256" key="12">
    <source>
        <dbReference type="HAMAP-Rule" id="MF_00983"/>
    </source>
</evidence>
<dbReference type="GO" id="GO:0003677">
    <property type="term" value="F:DNA binding"/>
    <property type="evidence" value="ECO:0007669"/>
    <property type="project" value="UniProtKB-UniRule"/>
</dbReference>
<keyword evidence="1 12" id="KW-0639">Primosome</keyword>
<dbReference type="InterPro" id="IPR027417">
    <property type="entry name" value="P-loop_NTPase"/>
</dbReference>
<dbReference type="InterPro" id="IPR014001">
    <property type="entry name" value="Helicase_ATP-bd"/>
</dbReference>
<comment type="subunit">
    <text evidence="12">Component of the replication restart primosome.</text>
</comment>
<dbReference type="InterPro" id="IPR011545">
    <property type="entry name" value="DEAD/DEAH_box_helicase_dom"/>
</dbReference>
<dbReference type="AlphaFoldDB" id="A0A6C8G2T4"/>
<protein>
    <recommendedName>
        <fullName evidence="12">Replication restart protein PriA</fullName>
    </recommendedName>
    <alternativeName>
        <fullName evidence="12">ATP-dependent DNA helicase PriA</fullName>
        <ecNumber evidence="12">5.6.2.4</ecNumber>
    </alternativeName>
    <alternativeName>
        <fullName evidence="12">DNA 3'-5' helicase PriA</fullName>
    </alternativeName>
</protein>
<dbReference type="PROSITE" id="PS51194">
    <property type="entry name" value="HELICASE_CTER"/>
    <property type="match status" value="1"/>
</dbReference>
<comment type="cofactor">
    <cofactor evidence="12">
        <name>Zn(2+)</name>
        <dbReference type="ChEBI" id="CHEBI:29105"/>
    </cofactor>
    <text evidence="12">Binds 2 zinc ions per subunit.</text>
</comment>
<feature type="binding site" evidence="12">
    <location>
        <position position="472"/>
    </location>
    <ligand>
        <name>Zn(2+)</name>
        <dbReference type="ChEBI" id="CHEBI:29105"/>
        <label>2</label>
    </ligand>
</feature>
<dbReference type="InterPro" id="IPR005259">
    <property type="entry name" value="PriA"/>
</dbReference>
<dbReference type="Gene3D" id="3.40.50.300">
    <property type="entry name" value="P-loop containing nucleotide triphosphate hydrolases"/>
    <property type="match status" value="2"/>
</dbReference>
<dbReference type="CDD" id="cd18804">
    <property type="entry name" value="SF2_C_priA"/>
    <property type="match status" value="1"/>
</dbReference>
<dbReference type="InterPro" id="IPR048949">
    <property type="entry name" value="WHD_PriA"/>
</dbReference>
<feature type="binding site" evidence="12">
    <location>
        <position position="490"/>
    </location>
    <ligand>
        <name>Zn(2+)</name>
        <dbReference type="ChEBI" id="CHEBI:29105"/>
        <label>2</label>
    </ligand>
</feature>
<dbReference type="Proteomes" id="UP000004564">
    <property type="component" value="Chromosome"/>
</dbReference>
<keyword evidence="3 12" id="KW-0479">Metal-binding</keyword>
<dbReference type="Pfam" id="PF18074">
    <property type="entry name" value="PriA_C"/>
    <property type="match status" value="1"/>
</dbReference>
<feature type="binding site" evidence="12">
    <location>
        <position position="503"/>
    </location>
    <ligand>
        <name>Zn(2+)</name>
        <dbReference type="ChEBI" id="CHEBI:29105"/>
        <label>1</label>
    </ligand>
</feature>
<dbReference type="Gene3D" id="3.40.1440.60">
    <property type="entry name" value="PriA, 3(prime) DNA-binding domain"/>
    <property type="match status" value="1"/>
</dbReference>
<dbReference type="Pfam" id="PF17764">
    <property type="entry name" value="PriA_3primeBD"/>
    <property type="match status" value="1"/>
</dbReference>
<dbReference type="SUPFAM" id="SSF52540">
    <property type="entry name" value="P-loop containing nucleoside triphosphate hydrolases"/>
    <property type="match status" value="1"/>
</dbReference>
<dbReference type="GO" id="GO:0006310">
    <property type="term" value="P:DNA recombination"/>
    <property type="evidence" value="ECO:0007669"/>
    <property type="project" value="InterPro"/>
</dbReference>
<feature type="domain" description="Helicase C-terminal" evidence="14">
    <location>
        <begin position="471"/>
        <end position="662"/>
    </location>
</feature>
<comment type="similarity">
    <text evidence="12">Belongs to the helicase family. PriA subfamily.</text>
</comment>
<dbReference type="SMART" id="SM00487">
    <property type="entry name" value="DEXDc"/>
    <property type="match status" value="1"/>
</dbReference>
<dbReference type="GO" id="GO:0006270">
    <property type="term" value="P:DNA replication initiation"/>
    <property type="evidence" value="ECO:0007669"/>
    <property type="project" value="TreeGrafter"/>
</dbReference>
<evidence type="ECO:0000256" key="6">
    <source>
        <dbReference type="ARBA" id="ARBA00022806"/>
    </source>
</evidence>
<evidence type="ECO:0000256" key="4">
    <source>
        <dbReference type="ARBA" id="ARBA00022741"/>
    </source>
</evidence>
<feature type="binding site" evidence="12">
    <location>
        <position position="460"/>
    </location>
    <ligand>
        <name>Zn(2+)</name>
        <dbReference type="ChEBI" id="CHEBI:29105"/>
        <label>1</label>
    </ligand>
</feature>
<dbReference type="EMBL" id="AFYI01000005">
    <property type="protein sequence ID" value="EHB39807.1"/>
    <property type="molecule type" value="Genomic_DNA"/>
</dbReference>
<dbReference type="GO" id="GO:0043138">
    <property type="term" value="F:3'-5' DNA helicase activity"/>
    <property type="evidence" value="ECO:0007669"/>
    <property type="project" value="UniProtKB-EC"/>
</dbReference>
<dbReference type="InterPro" id="IPR041222">
    <property type="entry name" value="PriA_3primeBD"/>
</dbReference>
<dbReference type="FunFam" id="3.40.50.300:FF:001397">
    <property type="entry name" value="Primosomal protein N"/>
    <property type="match status" value="1"/>
</dbReference>
<evidence type="ECO:0000256" key="1">
    <source>
        <dbReference type="ARBA" id="ARBA00022515"/>
    </source>
</evidence>
<evidence type="ECO:0000256" key="10">
    <source>
        <dbReference type="ARBA" id="ARBA00023235"/>
    </source>
</evidence>
<dbReference type="NCBIfam" id="TIGR00595">
    <property type="entry name" value="priA"/>
    <property type="match status" value="1"/>
</dbReference>
<dbReference type="Pfam" id="PF00270">
    <property type="entry name" value="DEAD"/>
    <property type="match status" value="1"/>
</dbReference>
<dbReference type="FunFam" id="3.40.1440.60:FF:000001">
    <property type="entry name" value="Primosomal protein N"/>
    <property type="match status" value="1"/>
</dbReference>
<comment type="catalytic activity">
    <reaction evidence="12">
        <text>Couples ATP hydrolysis with the unwinding of duplex DNA by translocating in the 3'-5' direction.</text>
        <dbReference type="EC" id="5.6.2.4"/>
    </reaction>
</comment>
<keyword evidence="7 12" id="KW-0862">Zinc</keyword>
<accession>A0A6C8G2T4</accession>
<dbReference type="GO" id="GO:0006302">
    <property type="term" value="P:double-strand break repair"/>
    <property type="evidence" value="ECO:0007669"/>
    <property type="project" value="InterPro"/>
</dbReference>
<sequence>MQTDPRSLIVMCILPDEISSQEDAMSVAHVALPVPLPRTFDYLLPEGEVAKAGCRVRVPFGKQQERVGIVVSVSDHSELPLDELKSVIEILDNEPIFSPSIWRLLLWAADYYHHPLGDVLFHALPVLLRQGKPASNAPLWYWFATEEGQAVDINSLKRSAKQQQALAALRQGKIWRYQVAELDFTDATLQTLRRKGLCELASETPAFTDWREHYAVTGERLRLNTEQATAVGAIHSASDGFSAWLLAGVTGSGKTEVYLSVLENVLAQGKQALVMVPEIGLTPQTIARFRERFNAPVEVLHSGLNDSERLSAWLKAKNGEAAIVIGTRSSLFTPFKNLGVIVIDEEHDSSYKQQEGWRYHARDLAVYRAHSEQIPIILGSATPALETLCNVRQKKYRMLRLTRRAGNARPALQHVLDLKGQRLQAGLAPALIARMRQHLQADNQVILFLNRRGFAPALLCHDCGWIAECPRCDHYYTLHQAQHHLRCHHCDSQRPVPRQCPSCGSTHMLPVGLGTEQLEQVLAPFFPGVPISRIDRDTTSRKGALEQHLAEVHRGGTRILIGTQMLAKGHHFPDVTLVALLDVDGALFSADFRSAERFAQLYTQVSGRAGRAGKQGEVVLQTHHPEHPLLQTLLYKGYDAFAEQALAERQTLQLPPWTSHVIIRAEDHNNQQAPVFLQQLRNLIQASPLSDDKLWILGPVPALAPKRGGRYRWQILLQHPSRIRLQHIISGTLALINTLPEARKVKWVLDVDPIEG</sequence>
<evidence type="ECO:0000256" key="7">
    <source>
        <dbReference type="ARBA" id="ARBA00022833"/>
    </source>
</evidence>
<dbReference type="SMART" id="SM00490">
    <property type="entry name" value="HELICc"/>
    <property type="match status" value="1"/>
</dbReference>
<evidence type="ECO:0000313" key="15">
    <source>
        <dbReference type="EMBL" id="EHB39807.1"/>
    </source>
</evidence>
<dbReference type="NCBIfam" id="NF004067">
    <property type="entry name" value="PRK05580.1-4"/>
    <property type="match status" value="1"/>
</dbReference>
<feature type="binding site" evidence="12">
    <location>
        <position position="487"/>
    </location>
    <ligand>
        <name>Zn(2+)</name>
        <dbReference type="ChEBI" id="CHEBI:29105"/>
        <label>2</label>
    </ligand>
</feature>
<gene>
    <name evidence="12" type="primary">priA</name>
    <name evidence="15" type="ORF">SEENIN0B_04356</name>
</gene>
<dbReference type="InterPro" id="IPR042115">
    <property type="entry name" value="PriA_3primeBD_sf"/>
</dbReference>
<dbReference type="GO" id="GO:0005524">
    <property type="term" value="F:ATP binding"/>
    <property type="evidence" value="ECO:0007669"/>
    <property type="project" value="UniProtKB-UniRule"/>
</dbReference>
<dbReference type="InterPro" id="IPR001650">
    <property type="entry name" value="Helicase_C-like"/>
</dbReference>
<evidence type="ECO:0000256" key="3">
    <source>
        <dbReference type="ARBA" id="ARBA00022723"/>
    </source>
</evidence>
<evidence type="ECO:0000256" key="8">
    <source>
        <dbReference type="ARBA" id="ARBA00022840"/>
    </source>
</evidence>
<evidence type="ECO:0000256" key="9">
    <source>
        <dbReference type="ARBA" id="ARBA00023125"/>
    </source>
</evidence>
<keyword evidence="5 12" id="KW-0378">Hydrolase</keyword>
<dbReference type="PANTHER" id="PTHR30580">
    <property type="entry name" value="PRIMOSOMAL PROTEIN N"/>
    <property type="match status" value="1"/>
</dbReference>
<organism evidence="15 16">
    <name type="scientific">Salmonella enterica subsp. enterica serovar Infantis str. SARB27</name>
    <dbReference type="NCBI Taxonomy" id="596155"/>
    <lineage>
        <taxon>Bacteria</taxon>
        <taxon>Pseudomonadati</taxon>
        <taxon>Pseudomonadota</taxon>
        <taxon>Gammaproteobacteria</taxon>
        <taxon>Enterobacterales</taxon>
        <taxon>Enterobacteriaceae</taxon>
        <taxon>Salmonella</taxon>
    </lineage>
</organism>
<dbReference type="GO" id="GO:0006269">
    <property type="term" value="P:DNA replication, synthesis of primer"/>
    <property type="evidence" value="ECO:0007669"/>
    <property type="project" value="UniProtKB-KW"/>
</dbReference>
<keyword evidence="8 12" id="KW-0067">ATP-binding</keyword>
<dbReference type="NCBIfam" id="NF004065">
    <property type="entry name" value="PRK05580.1-1"/>
    <property type="match status" value="1"/>
</dbReference>
<feature type="domain" description="Helicase ATP-binding" evidence="13">
    <location>
        <begin position="235"/>
        <end position="401"/>
    </location>
</feature>
<evidence type="ECO:0000256" key="2">
    <source>
        <dbReference type="ARBA" id="ARBA00022705"/>
    </source>
</evidence>
<comment type="caution">
    <text evidence="15">The sequence shown here is derived from an EMBL/GenBank/DDBJ whole genome shotgun (WGS) entry which is preliminary data.</text>
</comment>
<comment type="function">
    <text evidence="12">Initiates the restart of stalled replication forks, which reloads the replicative helicase on sites other than the origin of replication. Recognizes and binds to abandoned replication forks and remodels them to uncover a helicase loading site. Promotes assembly of the primosome at these replication forks.</text>
</comment>
<keyword evidence="10 12" id="KW-0413">Isomerase</keyword>
<evidence type="ECO:0000313" key="16">
    <source>
        <dbReference type="Proteomes" id="UP000004564"/>
    </source>
</evidence>
<dbReference type="Pfam" id="PF21213">
    <property type="entry name" value="WHD_PriA"/>
    <property type="match status" value="1"/>
</dbReference>
<evidence type="ECO:0000256" key="5">
    <source>
        <dbReference type="ARBA" id="ARBA00022801"/>
    </source>
</evidence>
<dbReference type="HAMAP" id="MF_00983">
    <property type="entry name" value="PriA"/>
    <property type="match status" value="1"/>
</dbReference>
<dbReference type="InterPro" id="IPR041236">
    <property type="entry name" value="PriA_C"/>
</dbReference>
<dbReference type="Pfam" id="PF00271">
    <property type="entry name" value="Helicase_C"/>
    <property type="match status" value="1"/>
</dbReference>
<comment type="catalytic activity">
    <reaction evidence="11 12">
        <text>ATP + H2O = ADP + phosphate + H(+)</text>
        <dbReference type="Rhea" id="RHEA:13065"/>
        <dbReference type="ChEBI" id="CHEBI:15377"/>
        <dbReference type="ChEBI" id="CHEBI:15378"/>
        <dbReference type="ChEBI" id="CHEBI:30616"/>
        <dbReference type="ChEBI" id="CHEBI:43474"/>
        <dbReference type="ChEBI" id="CHEBI:456216"/>
        <dbReference type="EC" id="5.6.2.4"/>
    </reaction>
</comment>
<keyword evidence="9 12" id="KW-0238">DNA-binding</keyword>
<dbReference type="GO" id="GO:0008270">
    <property type="term" value="F:zinc ion binding"/>
    <property type="evidence" value="ECO:0007669"/>
    <property type="project" value="UniProtKB-UniRule"/>
</dbReference>
<name>A0A6C8G2T4_SALIN</name>
<evidence type="ECO:0000256" key="11">
    <source>
        <dbReference type="ARBA" id="ARBA00048988"/>
    </source>
</evidence>
<dbReference type="InterPro" id="IPR040498">
    <property type="entry name" value="PriA_CRR"/>
</dbReference>